<gene>
    <name evidence="2" type="ordered locus">Hhal_0324</name>
</gene>
<dbReference type="Pfam" id="PF07963">
    <property type="entry name" value="N_methyl"/>
    <property type="match status" value="1"/>
</dbReference>
<organism evidence="2 3">
    <name type="scientific">Halorhodospira halophila (strain DSM 244 / SL1)</name>
    <name type="common">Ectothiorhodospira halophila (strain DSM 244 / SL1)</name>
    <dbReference type="NCBI Taxonomy" id="349124"/>
    <lineage>
        <taxon>Bacteria</taxon>
        <taxon>Pseudomonadati</taxon>
        <taxon>Pseudomonadota</taxon>
        <taxon>Gammaproteobacteria</taxon>
        <taxon>Chromatiales</taxon>
        <taxon>Ectothiorhodospiraceae</taxon>
        <taxon>Halorhodospira</taxon>
    </lineage>
</organism>
<dbReference type="RefSeq" id="WP_011813141.1">
    <property type="nucleotide sequence ID" value="NC_008789.1"/>
</dbReference>
<dbReference type="EMBL" id="CP000544">
    <property type="protein sequence ID" value="ABM61118.1"/>
    <property type="molecule type" value="Genomic_DNA"/>
</dbReference>
<feature type="transmembrane region" description="Helical" evidence="1">
    <location>
        <begin position="46"/>
        <end position="66"/>
    </location>
</feature>
<dbReference type="AlphaFoldDB" id="A1WTV6"/>
<reference evidence="3" key="1">
    <citation type="submission" date="2006-12" db="EMBL/GenBank/DDBJ databases">
        <title>Complete sequence of Halorhodospira halophila SL1.</title>
        <authorList>
            <consortium name="US DOE Joint Genome Institute"/>
            <person name="Copeland A."/>
            <person name="Lucas S."/>
            <person name="Lapidus A."/>
            <person name="Barry K."/>
            <person name="Detter J.C."/>
            <person name="Glavina del Rio T."/>
            <person name="Hammon N."/>
            <person name="Israni S."/>
            <person name="Dalin E."/>
            <person name="Tice H."/>
            <person name="Pitluck S."/>
            <person name="Saunders E."/>
            <person name="Brettin T."/>
            <person name="Bruce D."/>
            <person name="Han C."/>
            <person name="Tapia R."/>
            <person name="Schmutz J."/>
            <person name="Larimer F."/>
            <person name="Land M."/>
            <person name="Hauser L."/>
            <person name="Kyrpides N."/>
            <person name="Mikhailova N."/>
            <person name="Hoff W."/>
            <person name="Richardson P."/>
        </authorList>
    </citation>
    <scope>NUCLEOTIDE SEQUENCE [LARGE SCALE GENOMIC DNA]</scope>
    <source>
        <strain evidence="3">DSM 244 / SL1</strain>
    </source>
</reference>
<dbReference type="PROSITE" id="PS00409">
    <property type="entry name" value="PROKAR_NTER_METHYL"/>
    <property type="match status" value="1"/>
</dbReference>
<evidence type="ECO:0000313" key="3">
    <source>
        <dbReference type="Proteomes" id="UP000000647"/>
    </source>
</evidence>
<keyword evidence="1" id="KW-0472">Membrane</keyword>
<accession>A1WTV6</accession>
<dbReference type="InterPro" id="IPR045584">
    <property type="entry name" value="Pilin-like"/>
</dbReference>
<dbReference type="eggNOG" id="COG4970">
    <property type="taxonomic scope" value="Bacteria"/>
</dbReference>
<sequence length="167" mass="18225">MTNQMQEQTGHTGVTGRRSGLIELAMNFVHRHSSEQRQRRQRQEGFTLIELVIVLVVLGILASIAIPQFADLQERATISSMASTMANANSTNVINERLDGAGVSTSSWDSASAVGGWVNDVLEGDPWNDEYNVVAITCEDDPGTTYENFTCTLGNDDETVSITSIEE</sequence>
<evidence type="ECO:0000256" key="1">
    <source>
        <dbReference type="SAM" id="Phobius"/>
    </source>
</evidence>
<dbReference type="HOGENOM" id="CLU_1592275_0_0_6"/>
<protein>
    <submittedName>
        <fullName evidence="2">Uncharacterized protein</fullName>
    </submittedName>
</protein>
<keyword evidence="1" id="KW-1133">Transmembrane helix</keyword>
<dbReference type="STRING" id="349124.Hhal_0324"/>
<dbReference type="NCBIfam" id="TIGR02532">
    <property type="entry name" value="IV_pilin_GFxxxE"/>
    <property type="match status" value="1"/>
</dbReference>
<dbReference type="SUPFAM" id="SSF54523">
    <property type="entry name" value="Pili subunits"/>
    <property type="match status" value="1"/>
</dbReference>
<keyword evidence="1" id="KW-0812">Transmembrane</keyword>
<dbReference type="Proteomes" id="UP000000647">
    <property type="component" value="Chromosome"/>
</dbReference>
<dbReference type="InterPro" id="IPR012902">
    <property type="entry name" value="N_methyl_site"/>
</dbReference>
<proteinExistence type="predicted"/>
<name>A1WTV6_HALHL</name>
<keyword evidence="3" id="KW-1185">Reference proteome</keyword>
<dbReference type="Gene3D" id="3.30.700.10">
    <property type="entry name" value="Glycoprotein, Type 4 Pilin"/>
    <property type="match status" value="1"/>
</dbReference>
<reference evidence="2 3" key="2">
    <citation type="journal article" date="2013" name="Stand. Genomic Sci.">
        <title>Complete genome sequence of Halorhodospira halophila SL1.</title>
        <authorList>
            <person name="Challacombe J.F."/>
            <person name="Majid S."/>
            <person name="Deole R."/>
            <person name="Brettin T.S."/>
            <person name="Bruce D."/>
            <person name="Delano S.F."/>
            <person name="Detter J.C."/>
            <person name="Gleasner C.D."/>
            <person name="Han C.S."/>
            <person name="Misra M."/>
            <person name="Reitenga K.G."/>
            <person name="Mikhailova N."/>
            <person name="Woyke T."/>
            <person name="Pitluck S."/>
            <person name="Nolan M."/>
            <person name="Land M.L."/>
            <person name="Saunders E."/>
            <person name="Tapia R."/>
            <person name="Lapidus A."/>
            <person name="Ivanova N."/>
            <person name="Hoff W.D."/>
        </authorList>
    </citation>
    <scope>NUCLEOTIDE SEQUENCE [LARGE SCALE GENOMIC DNA]</scope>
    <source>
        <strain evidence="3">DSM 244 / SL1</strain>
    </source>
</reference>
<dbReference type="KEGG" id="hha:Hhal_0324"/>
<evidence type="ECO:0000313" key="2">
    <source>
        <dbReference type="EMBL" id="ABM61118.1"/>
    </source>
</evidence>